<dbReference type="Proteomes" id="UP001148662">
    <property type="component" value="Unassembled WGS sequence"/>
</dbReference>
<protein>
    <submittedName>
        <fullName evidence="1">Uncharacterized protein</fullName>
    </submittedName>
</protein>
<name>A0ACC1TBV8_9APHY</name>
<proteinExistence type="predicted"/>
<evidence type="ECO:0000313" key="2">
    <source>
        <dbReference type="Proteomes" id="UP001148662"/>
    </source>
</evidence>
<accession>A0ACC1TBV8</accession>
<organism evidence="1 2">
    <name type="scientific">Phlebia brevispora</name>
    <dbReference type="NCBI Taxonomy" id="194682"/>
    <lineage>
        <taxon>Eukaryota</taxon>
        <taxon>Fungi</taxon>
        <taxon>Dikarya</taxon>
        <taxon>Basidiomycota</taxon>
        <taxon>Agaricomycotina</taxon>
        <taxon>Agaricomycetes</taxon>
        <taxon>Polyporales</taxon>
        <taxon>Meruliaceae</taxon>
        <taxon>Phlebia</taxon>
    </lineage>
</organism>
<gene>
    <name evidence="1" type="ORF">NM688_g1368</name>
</gene>
<keyword evidence="2" id="KW-1185">Reference proteome</keyword>
<reference evidence="1" key="1">
    <citation type="submission" date="2022-07" db="EMBL/GenBank/DDBJ databases">
        <title>Genome Sequence of Phlebia brevispora.</title>
        <authorList>
            <person name="Buettner E."/>
        </authorList>
    </citation>
    <scope>NUCLEOTIDE SEQUENCE</scope>
    <source>
        <strain evidence="1">MPL23</strain>
    </source>
</reference>
<comment type="caution">
    <text evidence="1">The sequence shown here is derived from an EMBL/GenBank/DDBJ whole genome shotgun (WGS) entry which is preliminary data.</text>
</comment>
<evidence type="ECO:0000313" key="1">
    <source>
        <dbReference type="EMBL" id="KAJ3557636.1"/>
    </source>
</evidence>
<sequence length="77" mass="8698">MLLQRPGINEPAIPDPSWFRDAVTVIKSTLTAAKTPCRSQSLIARWEEQLDKLRELTMGRGYLDVLPWLANSAEDES</sequence>
<dbReference type="EMBL" id="JANHOG010000143">
    <property type="protein sequence ID" value="KAJ3557636.1"/>
    <property type="molecule type" value="Genomic_DNA"/>
</dbReference>